<accession>Q7U933</accession>
<name>Q7U933_PARMW</name>
<dbReference type="SUPFAM" id="SSF56784">
    <property type="entry name" value="HAD-like"/>
    <property type="match status" value="1"/>
</dbReference>
<dbReference type="STRING" id="84588.SYNW0426"/>
<gene>
    <name evidence="1" type="ordered locus">SYNW0426</name>
</gene>
<dbReference type="AlphaFoldDB" id="Q7U933"/>
<dbReference type="InterPro" id="IPR036412">
    <property type="entry name" value="HAD-like_sf"/>
</dbReference>
<dbReference type="PANTHER" id="PTHR43434">
    <property type="entry name" value="PHOSPHOGLYCOLATE PHOSPHATASE"/>
    <property type="match status" value="1"/>
</dbReference>
<dbReference type="SFLD" id="SFLDS00003">
    <property type="entry name" value="Haloacid_Dehalogenase"/>
    <property type="match status" value="1"/>
</dbReference>
<proteinExistence type="predicted"/>
<dbReference type="EMBL" id="BX569690">
    <property type="protein sequence ID" value="CAE06941.1"/>
    <property type="molecule type" value="Genomic_DNA"/>
</dbReference>
<dbReference type="SFLD" id="SFLDG01129">
    <property type="entry name" value="C1.5:_HAD__Beta-PGM__Phosphata"/>
    <property type="match status" value="1"/>
</dbReference>
<dbReference type="InterPro" id="IPR023214">
    <property type="entry name" value="HAD_sf"/>
</dbReference>
<dbReference type="InterPro" id="IPR023198">
    <property type="entry name" value="PGP-like_dom2"/>
</dbReference>
<dbReference type="Gene3D" id="1.10.150.240">
    <property type="entry name" value="Putative phosphatase, domain 2"/>
    <property type="match status" value="1"/>
</dbReference>
<dbReference type="Gene3D" id="3.40.50.1000">
    <property type="entry name" value="HAD superfamily/HAD-like"/>
    <property type="match status" value="1"/>
</dbReference>
<dbReference type="RefSeq" id="WP_011127300.1">
    <property type="nucleotide sequence ID" value="NC_005070.1"/>
</dbReference>
<dbReference type="CDD" id="cd01427">
    <property type="entry name" value="HAD_like"/>
    <property type="match status" value="1"/>
</dbReference>
<dbReference type="KEGG" id="syw:SYNW0426"/>
<sequence>MINSLDKYNSFVFDCDGVVLNSNSIKTNAFYDTALPMGQEIANELKRYHLRHGGISRYEKFSHLLKNIAPKYNKASVPSIEHLLYTYSSIVEKALLDCEIAKHLALLRERTKKSSWTIVSGSDQLELRKIFNERNIDKLFDGGIFGSPDNKHRILARELKNRSILKPALMLGDSLYDYEAASKAGLDFIFVYNGQKLINGRVL</sequence>
<evidence type="ECO:0000313" key="1">
    <source>
        <dbReference type="EMBL" id="CAE06941.1"/>
    </source>
</evidence>
<organism evidence="1 2">
    <name type="scientific">Parasynechococcus marenigrum (strain WH8102)</name>
    <dbReference type="NCBI Taxonomy" id="84588"/>
    <lineage>
        <taxon>Bacteria</taxon>
        <taxon>Bacillati</taxon>
        <taxon>Cyanobacteriota</taxon>
        <taxon>Cyanophyceae</taxon>
        <taxon>Synechococcales</taxon>
        <taxon>Prochlorococcaceae</taxon>
        <taxon>Parasynechococcus</taxon>
        <taxon>Parasynechococcus marenigrum</taxon>
    </lineage>
</organism>
<reference evidence="1 2" key="1">
    <citation type="journal article" date="2003" name="Nature">
        <title>The genome of a motile marine Synechococcus.</title>
        <authorList>
            <person name="Palenik B."/>
            <person name="Brahamsha B."/>
            <person name="Larimer F."/>
            <person name="Land M."/>
            <person name="Hauser L."/>
            <person name="Chain P."/>
            <person name="Lamerdin J."/>
            <person name="Regala W."/>
            <person name="Allen E.A."/>
            <person name="McCarren J."/>
            <person name="Paulsen I."/>
            <person name="Dufresne A."/>
            <person name="Partensky F."/>
            <person name="Webb E."/>
            <person name="Waterbury J."/>
        </authorList>
    </citation>
    <scope>NUCLEOTIDE SEQUENCE [LARGE SCALE GENOMIC DNA]</scope>
    <source>
        <strain evidence="1 2">WH8102</strain>
    </source>
</reference>
<dbReference type="GO" id="GO:0008967">
    <property type="term" value="F:phosphoglycolate phosphatase activity"/>
    <property type="evidence" value="ECO:0007669"/>
    <property type="project" value="TreeGrafter"/>
</dbReference>
<protein>
    <submittedName>
        <fullName evidence="1">Possible haloacid dehalogenase-like hydrolase family protein</fullName>
    </submittedName>
</protein>
<keyword evidence="2" id="KW-1185">Reference proteome</keyword>
<dbReference type="InterPro" id="IPR050155">
    <property type="entry name" value="HAD-like_hydrolase_sf"/>
</dbReference>
<dbReference type="eggNOG" id="COG0546">
    <property type="taxonomic scope" value="Bacteria"/>
</dbReference>
<dbReference type="Proteomes" id="UP000001422">
    <property type="component" value="Chromosome"/>
</dbReference>
<dbReference type="HOGENOM" id="CLU_100976_0_0_3"/>
<dbReference type="GO" id="GO:0005829">
    <property type="term" value="C:cytosol"/>
    <property type="evidence" value="ECO:0007669"/>
    <property type="project" value="TreeGrafter"/>
</dbReference>
<evidence type="ECO:0000313" key="2">
    <source>
        <dbReference type="Proteomes" id="UP000001422"/>
    </source>
</evidence>
<dbReference type="GO" id="GO:0006281">
    <property type="term" value="P:DNA repair"/>
    <property type="evidence" value="ECO:0007669"/>
    <property type="project" value="TreeGrafter"/>
</dbReference>
<dbReference type="PANTHER" id="PTHR43434:SF1">
    <property type="entry name" value="PHOSPHOGLYCOLATE PHOSPHATASE"/>
    <property type="match status" value="1"/>
</dbReference>
<dbReference type="Pfam" id="PF00702">
    <property type="entry name" value="Hydrolase"/>
    <property type="match status" value="1"/>
</dbReference>